<feature type="repeat" description="TPR" evidence="4">
    <location>
        <begin position="182"/>
        <end position="215"/>
    </location>
</feature>
<dbReference type="SMART" id="SM00267">
    <property type="entry name" value="GGDEF"/>
    <property type="match status" value="1"/>
</dbReference>
<dbReference type="Proteomes" id="UP000006327">
    <property type="component" value="Unassembled WGS sequence"/>
</dbReference>
<dbReference type="InterPro" id="IPR000160">
    <property type="entry name" value="GGDEF_dom"/>
</dbReference>
<evidence type="ECO:0000256" key="3">
    <source>
        <dbReference type="ARBA" id="ARBA00034247"/>
    </source>
</evidence>
<dbReference type="eggNOG" id="COG3706">
    <property type="taxonomic scope" value="Bacteria"/>
</dbReference>
<keyword evidence="6" id="KW-0472">Membrane</keyword>
<keyword evidence="6" id="KW-0812">Transmembrane</keyword>
<dbReference type="GO" id="GO:0005886">
    <property type="term" value="C:plasma membrane"/>
    <property type="evidence" value="ECO:0007669"/>
    <property type="project" value="TreeGrafter"/>
</dbReference>
<dbReference type="FunFam" id="3.30.70.270:FF:000001">
    <property type="entry name" value="Diguanylate cyclase domain protein"/>
    <property type="match status" value="1"/>
</dbReference>
<dbReference type="SMART" id="SM00028">
    <property type="entry name" value="TPR"/>
    <property type="match status" value="2"/>
</dbReference>
<dbReference type="EMBL" id="BAEO01000051">
    <property type="protein sequence ID" value="GAC20373.1"/>
    <property type="molecule type" value="Genomic_DNA"/>
</dbReference>
<keyword evidence="9" id="KW-1185">Reference proteome</keyword>
<dbReference type="SUPFAM" id="SSF48452">
    <property type="entry name" value="TPR-like"/>
    <property type="match status" value="1"/>
</dbReference>
<sequence>MNCGKLFQTLGLLAFISFQTHAQMLSKQGLLKFQSDFVQTEQQIDSLLADSPKSAPSIELNLQKAQLYMLFQRADLLQPLLSGIQKQVFAQDDAAAQSQWHLLNGIQYYLLGKYAQAQDSFKSSLQLLEVVNRQQKYAYQENFILMYQAVNQVYLQQYEESLNALTDIFKRAENNNWPIIKARTLVFFGEVSYALKNYEQALEYYQNAYNTYPKDAVIYRAESLMYGAQMVNVVGDRNVAFEQLDQAMEVFINQHDDTRLANAYLLKSYFYSKVPDDAKALEWIAKSVAKREELGNPIEIANVYVHYSSQLGIDGQIPLALEYAKKAADLAEQHEDISGQWDSYGNYADLLNQANDYQQAFHYMQLSERALLKKARLDITSQTATLNAEFNLSREQLKNEFLDKQSQLLEERNTLLNEQLVMEQRQQRQQNWVLMVLSLALVFFLIMCGVIYRLYIKNKRLASRDPLTSLHNRRSIIALGEEAIISSDRYQYAVSVLMLDIDSFKAVNDSFGHETGDRVIQYVADICIATLRKPDYVGRVGGEEFLLILPHTDENAALLLAERLCKQVVMADKNSIGQVEQVTVSIGIATKNIHSDQPHNRLPDKDLSQLIRESDAALYVAKEQGRNQVQIYHTDIKLKGHAVDLESTMPDMLRT</sequence>
<organism evidence="8 9">
    <name type="scientific">Paraglaciecola arctica BSs20135</name>
    <dbReference type="NCBI Taxonomy" id="493475"/>
    <lineage>
        <taxon>Bacteria</taxon>
        <taxon>Pseudomonadati</taxon>
        <taxon>Pseudomonadota</taxon>
        <taxon>Gammaproteobacteria</taxon>
        <taxon>Alteromonadales</taxon>
        <taxon>Alteromonadaceae</taxon>
        <taxon>Paraglaciecola</taxon>
    </lineage>
</organism>
<dbReference type="EC" id="2.7.7.65" evidence="2"/>
<feature type="coiled-coil region" evidence="5">
    <location>
        <begin position="392"/>
        <end position="419"/>
    </location>
</feature>
<dbReference type="InterPro" id="IPR043128">
    <property type="entry name" value="Rev_trsase/Diguanyl_cyclase"/>
</dbReference>
<dbReference type="InterPro" id="IPR011990">
    <property type="entry name" value="TPR-like_helical_dom_sf"/>
</dbReference>
<evidence type="ECO:0000256" key="6">
    <source>
        <dbReference type="SAM" id="Phobius"/>
    </source>
</evidence>
<dbReference type="SUPFAM" id="SSF55073">
    <property type="entry name" value="Nucleotide cyclase"/>
    <property type="match status" value="1"/>
</dbReference>
<keyword evidence="5" id="KW-0175">Coiled coil</keyword>
<comment type="catalytic activity">
    <reaction evidence="3">
        <text>2 GTP = 3',3'-c-di-GMP + 2 diphosphate</text>
        <dbReference type="Rhea" id="RHEA:24898"/>
        <dbReference type="ChEBI" id="CHEBI:33019"/>
        <dbReference type="ChEBI" id="CHEBI:37565"/>
        <dbReference type="ChEBI" id="CHEBI:58805"/>
        <dbReference type="EC" id="2.7.7.65"/>
    </reaction>
</comment>
<dbReference type="PROSITE" id="PS50005">
    <property type="entry name" value="TPR"/>
    <property type="match status" value="1"/>
</dbReference>
<dbReference type="PANTHER" id="PTHR45138:SF9">
    <property type="entry name" value="DIGUANYLATE CYCLASE DGCM-RELATED"/>
    <property type="match status" value="1"/>
</dbReference>
<dbReference type="GO" id="GO:0052621">
    <property type="term" value="F:diguanylate cyclase activity"/>
    <property type="evidence" value="ECO:0007669"/>
    <property type="project" value="UniProtKB-EC"/>
</dbReference>
<evidence type="ECO:0000256" key="2">
    <source>
        <dbReference type="ARBA" id="ARBA00012528"/>
    </source>
</evidence>
<dbReference type="PROSITE" id="PS50887">
    <property type="entry name" value="GGDEF"/>
    <property type="match status" value="1"/>
</dbReference>
<name>K6YUJ9_9ALTE</name>
<protein>
    <recommendedName>
        <fullName evidence="2">diguanylate cyclase</fullName>
        <ecNumber evidence="2">2.7.7.65</ecNumber>
    </recommendedName>
</protein>
<dbReference type="RefSeq" id="WP_007622239.1">
    <property type="nucleotide sequence ID" value="NZ_BAEO01000051.1"/>
</dbReference>
<feature type="domain" description="GGDEF" evidence="7">
    <location>
        <begin position="492"/>
        <end position="634"/>
    </location>
</feature>
<dbReference type="AlphaFoldDB" id="K6YUJ9"/>
<dbReference type="PANTHER" id="PTHR45138">
    <property type="entry name" value="REGULATORY COMPONENTS OF SENSORY TRANSDUCTION SYSTEM"/>
    <property type="match status" value="1"/>
</dbReference>
<dbReference type="InterPro" id="IPR050469">
    <property type="entry name" value="Diguanylate_Cyclase"/>
</dbReference>
<dbReference type="Pfam" id="PF00990">
    <property type="entry name" value="GGDEF"/>
    <property type="match status" value="1"/>
</dbReference>
<dbReference type="Gene3D" id="1.25.40.10">
    <property type="entry name" value="Tetratricopeptide repeat domain"/>
    <property type="match status" value="2"/>
</dbReference>
<evidence type="ECO:0000256" key="4">
    <source>
        <dbReference type="PROSITE-ProRule" id="PRU00339"/>
    </source>
</evidence>
<evidence type="ECO:0000259" key="7">
    <source>
        <dbReference type="PROSITE" id="PS50887"/>
    </source>
</evidence>
<evidence type="ECO:0000313" key="8">
    <source>
        <dbReference type="EMBL" id="GAC20373.1"/>
    </source>
</evidence>
<evidence type="ECO:0000256" key="1">
    <source>
        <dbReference type="ARBA" id="ARBA00001946"/>
    </source>
</evidence>
<dbReference type="InterPro" id="IPR029787">
    <property type="entry name" value="Nucleotide_cyclase"/>
</dbReference>
<dbReference type="GO" id="GO:0043709">
    <property type="term" value="P:cell adhesion involved in single-species biofilm formation"/>
    <property type="evidence" value="ECO:0007669"/>
    <property type="project" value="TreeGrafter"/>
</dbReference>
<dbReference type="NCBIfam" id="TIGR00254">
    <property type="entry name" value="GGDEF"/>
    <property type="match status" value="1"/>
</dbReference>
<feature type="transmembrane region" description="Helical" evidence="6">
    <location>
        <begin position="432"/>
        <end position="455"/>
    </location>
</feature>
<dbReference type="SUPFAM" id="SSF81901">
    <property type="entry name" value="HCP-like"/>
    <property type="match status" value="1"/>
</dbReference>
<keyword evidence="4" id="KW-0802">TPR repeat</keyword>
<dbReference type="STRING" id="493475.GARC_3415"/>
<dbReference type="InterPro" id="IPR019734">
    <property type="entry name" value="TPR_rpt"/>
</dbReference>
<evidence type="ECO:0000256" key="5">
    <source>
        <dbReference type="SAM" id="Coils"/>
    </source>
</evidence>
<dbReference type="Gene3D" id="3.30.70.270">
    <property type="match status" value="1"/>
</dbReference>
<gene>
    <name evidence="8" type="ORF">GARC_3415</name>
</gene>
<comment type="caution">
    <text evidence="8">The sequence shown here is derived from an EMBL/GenBank/DDBJ whole genome shotgun (WGS) entry which is preliminary data.</text>
</comment>
<reference evidence="8 9" key="1">
    <citation type="journal article" date="2017" name="Antonie Van Leeuwenhoek">
        <title>Rhizobium rhizosphaerae sp. nov., a novel species isolated from rice rhizosphere.</title>
        <authorList>
            <person name="Zhao J.J."/>
            <person name="Zhang J."/>
            <person name="Zhang R.J."/>
            <person name="Zhang C.W."/>
            <person name="Yin H.Q."/>
            <person name="Zhang X.X."/>
        </authorList>
    </citation>
    <scope>NUCLEOTIDE SEQUENCE [LARGE SCALE GENOMIC DNA]</scope>
    <source>
        <strain evidence="8 9">BSs20135</strain>
    </source>
</reference>
<keyword evidence="6" id="KW-1133">Transmembrane helix</keyword>
<dbReference type="OrthoDB" id="6191081at2"/>
<accession>K6YUJ9</accession>
<dbReference type="CDD" id="cd01949">
    <property type="entry name" value="GGDEF"/>
    <property type="match status" value="1"/>
</dbReference>
<dbReference type="GO" id="GO:1902201">
    <property type="term" value="P:negative regulation of bacterial-type flagellum-dependent cell motility"/>
    <property type="evidence" value="ECO:0007669"/>
    <property type="project" value="TreeGrafter"/>
</dbReference>
<proteinExistence type="predicted"/>
<comment type="cofactor">
    <cofactor evidence="1">
        <name>Mg(2+)</name>
        <dbReference type="ChEBI" id="CHEBI:18420"/>
    </cofactor>
</comment>
<evidence type="ECO:0000313" key="9">
    <source>
        <dbReference type="Proteomes" id="UP000006327"/>
    </source>
</evidence>